<evidence type="ECO:0000256" key="2">
    <source>
        <dbReference type="ARBA" id="ARBA00022679"/>
    </source>
</evidence>
<dbReference type="PROSITE" id="PS51685">
    <property type="entry name" value="SAM_MT_ERG6_SMT"/>
    <property type="match status" value="1"/>
</dbReference>
<dbReference type="Gene3D" id="3.40.50.150">
    <property type="entry name" value="Vaccinia Virus protein VP39"/>
    <property type="match status" value="1"/>
</dbReference>
<dbReference type="Pfam" id="PF08241">
    <property type="entry name" value="Methyltransf_11"/>
    <property type="match status" value="1"/>
</dbReference>
<dbReference type="SUPFAM" id="SSF53335">
    <property type="entry name" value="S-adenosyl-L-methionine-dependent methyltransferases"/>
    <property type="match status" value="1"/>
</dbReference>
<proteinExistence type="predicted"/>
<name>A0A7J0D518_STRMI</name>
<dbReference type="Proteomes" id="UP000498740">
    <property type="component" value="Unassembled WGS sequence"/>
</dbReference>
<dbReference type="InterPro" id="IPR029063">
    <property type="entry name" value="SAM-dependent_MTases_sf"/>
</dbReference>
<evidence type="ECO:0000259" key="4">
    <source>
        <dbReference type="PROSITE" id="PS51685"/>
    </source>
</evidence>
<evidence type="ECO:0000256" key="1">
    <source>
        <dbReference type="ARBA" id="ARBA00022603"/>
    </source>
</evidence>
<evidence type="ECO:0000313" key="5">
    <source>
        <dbReference type="EMBL" id="GFN09294.1"/>
    </source>
</evidence>
<dbReference type="EMBL" id="BLWD01000002">
    <property type="protein sequence ID" value="GFN09294.1"/>
    <property type="molecule type" value="Genomic_DNA"/>
</dbReference>
<feature type="domain" description="SAM-dependent methyltransferase Erg6/SMT-type" evidence="4">
    <location>
        <begin position="31"/>
        <end position="184"/>
    </location>
</feature>
<protein>
    <recommendedName>
        <fullName evidence="4">SAM-dependent methyltransferase Erg6/SMT-type domain-containing protein</fullName>
    </recommendedName>
</protein>
<dbReference type="AlphaFoldDB" id="A0A7J0D518"/>
<comment type="caution">
    <text evidence="5">The sequence shown here is derived from an EMBL/GenBank/DDBJ whole genome shotgun (WGS) entry which is preliminary data.</text>
</comment>
<dbReference type="PANTHER" id="PTHR44068:SF6">
    <property type="entry name" value="SAM-DEPENDENT METHYLTRANSFERASE ERG6_SMT-TYPE DOMAIN-CONTAINING PROTEIN"/>
    <property type="match status" value="1"/>
</dbReference>
<reference evidence="5 6" key="1">
    <citation type="submission" date="2020-05" db="EMBL/GenBank/DDBJ databases">
        <title>Whole genome shotgun sequence of Streptomyces microflavus NBRC 13062.</title>
        <authorList>
            <person name="Komaki H."/>
            <person name="Tamura T."/>
        </authorList>
    </citation>
    <scope>NUCLEOTIDE SEQUENCE [LARGE SCALE GENOMIC DNA]</scope>
    <source>
        <strain evidence="5 6">NBRC 13062</strain>
    </source>
</reference>
<dbReference type="InterPro" id="IPR013216">
    <property type="entry name" value="Methyltransf_11"/>
</dbReference>
<dbReference type="RefSeq" id="WP_051822060.1">
    <property type="nucleotide sequence ID" value="NZ_CP108588.1"/>
</dbReference>
<dbReference type="PANTHER" id="PTHR44068">
    <property type="entry name" value="ZGC:194242"/>
    <property type="match status" value="1"/>
</dbReference>
<dbReference type="InterPro" id="IPR030384">
    <property type="entry name" value="MeTrfase_SMT"/>
</dbReference>
<gene>
    <name evidence="5" type="ORF">Smic_78500</name>
</gene>
<organism evidence="5 6">
    <name type="scientific">Streptomyces microflavus</name>
    <name type="common">Streptomyces lipmanii</name>
    <dbReference type="NCBI Taxonomy" id="1919"/>
    <lineage>
        <taxon>Bacteria</taxon>
        <taxon>Bacillati</taxon>
        <taxon>Actinomycetota</taxon>
        <taxon>Actinomycetes</taxon>
        <taxon>Kitasatosporales</taxon>
        <taxon>Streptomycetaceae</taxon>
        <taxon>Streptomyces</taxon>
    </lineage>
</organism>
<keyword evidence="1" id="KW-0489">Methyltransferase</keyword>
<keyword evidence="2" id="KW-0808">Transferase</keyword>
<evidence type="ECO:0000256" key="3">
    <source>
        <dbReference type="ARBA" id="ARBA00022691"/>
    </source>
</evidence>
<evidence type="ECO:0000313" key="6">
    <source>
        <dbReference type="Proteomes" id="UP000498740"/>
    </source>
</evidence>
<dbReference type="CDD" id="cd02440">
    <property type="entry name" value="AdoMet_MTases"/>
    <property type="match status" value="1"/>
</dbReference>
<dbReference type="GO" id="GO:0016126">
    <property type="term" value="P:sterol biosynthetic process"/>
    <property type="evidence" value="ECO:0007669"/>
    <property type="project" value="TreeGrafter"/>
</dbReference>
<keyword evidence="3" id="KW-0949">S-adenosyl-L-methionine</keyword>
<dbReference type="InterPro" id="IPR050447">
    <property type="entry name" value="Erg6_SMT_methyltransf"/>
</dbReference>
<dbReference type="GO" id="GO:0032259">
    <property type="term" value="P:methylation"/>
    <property type="evidence" value="ECO:0007669"/>
    <property type="project" value="UniProtKB-KW"/>
</dbReference>
<dbReference type="GO" id="GO:0003838">
    <property type="term" value="F:sterol 24-C-methyltransferase activity"/>
    <property type="evidence" value="ECO:0007669"/>
    <property type="project" value="TreeGrafter"/>
</dbReference>
<sequence length="296" mass="32892">MTAEPQFARLQNLVSSPQTRHHHTTEMVTTYYELVSDICQAGWGDSHHFPPLRPHETLDAAQTRSERALADRARLTTGQWALDIGSGVGGPALTIAQHSNAQVVGIDLSHLRTTKARERAARIGPSLPVQFVEGDATRLPFPDATFDVCYSFEAICHMPDKLQVHTEAFRVLKPGGRYLGYDWLAADGLDLADHEQYIEPICQYHGIPDLDTPTQLDERLRQAGFAEPQVTPVESPADMHRTWDLLERHDQLAHGLNDPVIAFMSSGAKALYQGARANKFTIGRWEAEKRPVSSGL</sequence>
<accession>A0A7J0D518</accession>